<evidence type="ECO:0000256" key="1">
    <source>
        <dbReference type="ARBA" id="ARBA00006955"/>
    </source>
</evidence>
<accession>A0A8J4AS75</accession>
<organism evidence="9 10">
    <name type="scientific">Volvox africanus</name>
    <dbReference type="NCBI Taxonomy" id="51714"/>
    <lineage>
        <taxon>Eukaryota</taxon>
        <taxon>Viridiplantae</taxon>
        <taxon>Chlorophyta</taxon>
        <taxon>core chlorophytes</taxon>
        <taxon>Chlorophyceae</taxon>
        <taxon>CS clade</taxon>
        <taxon>Chlamydomonadales</taxon>
        <taxon>Volvocaceae</taxon>
        <taxon>Volvox</taxon>
    </lineage>
</organism>
<proteinExistence type="inferred from homology"/>
<feature type="region of interest" description="Disordered" evidence="6">
    <location>
        <begin position="42"/>
        <end position="73"/>
    </location>
</feature>
<evidence type="ECO:0000256" key="5">
    <source>
        <dbReference type="RuleBase" id="RU000383"/>
    </source>
</evidence>
<dbReference type="PROSITE" id="PS00292">
    <property type="entry name" value="CYCLINS"/>
    <property type="match status" value="1"/>
</dbReference>
<reference evidence="9" key="1">
    <citation type="journal article" date="2021" name="Proc. Natl. Acad. Sci. U.S.A.">
        <title>Three genomes in the algal genus Volvox reveal the fate of a haploid sex-determining region after a transition to homothallism.</title>
        <authorList>
            <person name="Yamamoto K."/>
            <person name="Hamaji T."/>
            <person name="Kawai-Toyooka H."/>
            <person name="Matsuzaki R."/>
            <person name="Takahashi F."/>
            <person name="Nishimura Y."/>
            <person name="Kawachi M."/>
            <person name="Noguchi H."/>
            <person name="Minakuchi Y."/>
            <person name="Umen J.G."/>
            <person name="Toyoda A."/>
            <person name="Nozaki H."/>
        </authorList>
    </citation>
    <scope>NUCLEOTIDE SEQUENCE</scope>
    <source>
        <strain evidence="9">NIES-3780</strain>
    </source>
</reference>
<dbReference type="SMART" id="SM01332">
    <property type="entry name" value="Cyclin_C"/>
    <property type="match status" value="1"/>
</dbReference>
<evidence type="ECO:0000313" key="9">
    <source>
        <dbReference type="EMBL" id="GIL46579.1"/>
    </source>
</evidence>
<dbReference type="Gene3D" id="1.10.472.10">
    <property type="entry name" value="Cyclin-like"/>
    <property type="match status" value="2"/>
</dbReference>
<dbReference type="InterPro" id="IPR013763">
    <property type="entry name" value="Cyclin-like_dom"/>
</dbReference>
<dbReference type="InterPro" id="IPR006671">
    <property type="entry name" value="Cyclin_N"/>
</dbReference>
<evidence type="ECO:0000256" key="3">
    <source>
        <dbReference type="ARBA" id="ARBA00023127"/>
    </source>
</evidence>
<keyword evidence="3 5" id="KW-0195">Cyclin</keyword>
<dbReference type="PANTHER" id="PTHR10177">
    <property type="entry name" value="CYCLINS"/>
    <property type="match status" value="1"/>
</dbReference>
<dbReference type="CDD" id="cd20567">
    <property type="entry name" value="CYCLIN_AtCycB-like_rpt1"/>
    <property type="match status" value="1"/>
</dbReference>
<keyword evidence="4" id="KW-0131">Cell cycle</keyword>
<dbReference type="GO" id="GO:0016538">
    <property type="term" value="F:cyclin-dependent protein serine/threonine kinase regulator activity"/>
    <property type="evidence" value="ECO:0007669"/>
    <property type="project" value="InterPro"/>
</dbReference>
<dbReference type="SMART" id="SM00385">
    <property type="entry name" value="CYCLIN"/>
    <property type="match status" value="2"/>
</dbReference>
<evidence type="ECO:0000256" key="4">
    <source>
        <dbReference type="ARBA" id="ARBA00023306"/>
    </source>
</evidence>
<evidence type="ECO:0008006" key="11">
    <source>
        <dbReference type="Google" id="ProtNLM"/>
    </source>
</evidence>
<comment type="caution">
    <text evidence="9">The sequence shown here is derived from an EMBL/GenBank/DDBJ whole genome shotgun (WGS) entry which is preliminary data.</text>
</comment>
<comment type="similarity">
    <text evidence="1">Belongs to the cyclin family. Cyclin AB subfamily.</text>
</comment>
<sequence length="429" mass="47040">MAMRAANQVAEGENGVLPNVMAGKAAAGAKAAVGLQGQSKRRALGDLSNQQPAAAAGKPALAKEKATAPAPVLEGGVKTRAAAKRADGAVIKDAPMPTGATLRPAQLVPRTRAQAAQAPRVQGPSMSSLLSQRSEAFVGSQSVRAPPPSPLPDIDSGDKLNPLMAADYVNDIYYFYKRVEPKYKVPADYMEKQTDINEKMRAILIDWLVEVHLKFKLMPETLFLTVNLIDRFLNEKQVTRKNLQLVGVTSMLIASKYEEIWAPEVRDFVYISDRAYTKEQILGMEKIMLNTLKFQLTLPTTYNFLARDLKAANMHFDKDVTMLSSYLIELAQVDADMLKHNYSVIAVAALHVAMCAYDKPDTYPRALEKHCGYTLPEVLPVASALAELMQKAPTSSLTAVWKKYSSSKYNEAAKRTPPAHLLPQQQPIA</sequence>
<dbReference type="InterPro" id="IPR039361">
    <property type="entry name" value="Cyclin"/>
</dbReference>
<dbReference type="SUPFAM" id="SSF47954">
    <property type="entry name" value="Cyclin-like"/>
    <property type="match status" value="2"/>
</dbReference>
<dbReference type="Proteomes" id="UP000747399">
    <property type="component" value="Unassembled WGS sequence"/>
</dbReference>
<dbReference type="GO" id="GO:0044772">
    <property type="term" value="P:mitotic cell cycle phase transition"/>
    <property type="evidence" value="ECO:0007669"/>
    <property type="project" value="InterPro"/>
</dbReference>
<dbReference type="InterPro" id="IPR046965">
    <property type="entry name" value="Cyclin_A/B-like"/>
</dbReference>
<protein>
    <recommendedName>
        <fullName evidence="11">B-type cyclin</fullName>
    </recommendedName>
</protein>
<evidence type="ECO:0000256" key="6">
    <source>
        <dbReference type="SAM" id="MobiDB-lite"/>
    </source>
</evidence>
<dbReference type="Pfam" id="PF02984">
    <property type="entry name" value="Cyclin_C"/>
    <property type="match status" value="1"/>
</dbReference>
<evidence type="ECO:0000256" key="2">
    <source>
        <dbReference type="ARBA" id="ARBA00022618"/>
    </source>
</evidence>
<dbReference type="InterPro" id="IPR004367">
    <property type="entry name" value="Cyclin_C-dom"/>
</dbReference>
<name>A0A8J4AS75_9CHLO</name>
<keyword evidence="2" id="KW-0132">Cell division</keyword>
<dbReference type="AlphaFoldDB" id="A0A8J4AS75"/>
<dbReference type="InterPro" id="IPR036915">
    <property type="entry name" value="Cyclin-like_sf"/>
</dbReference>
<dbReference type="EMBL" id="BNCO01000004">
    <property type="protein sequence ID" value="GIL46579.1"/>
    <property type="molecule type" value="Genomic_DNA"/>
</dbReference>
<gene>
    <name evidence="9" type="ORF">Vafri_3546</name>
</gene>
<feature type="domain" description="Cyclin-like" evidence="7">
    <location>
        <begin position="206"/>
        <end position="290"/>
    </location>
</feature>
<dbReference type="FunFam" id="1.10.472.10:FF:000001">
    <property type="entry name" value="G2/mitotic-specific cyclin"/>
    <property type="match status" value="1"/>
</dbReference>
<feature type="domain" description="Cyclin C-terminal" evidence="8">
    <location>
        <begin position="299"/>
        <end position="418"/>
    </location>
</feature>
<dbReference type="InterPro" id="IPR048258">
    <property type="entry name" value="Cyclins_cyclin-box"/>
</dbReference>
<evidence type="ECO:0000259" key="8">
    <source>
        <dbReference type="SMART" id="SM01332"/>
    </source>
</evidence>
<dbReference type="PIRSF" id="PIRSF001771">
    <property type="entry name" value="Cyclin_A_B_D_E"/>
    <property type="match status" value="1"/>
</dbReference>
<evidence type="ECO:0000259" key="7">
    <source>
        <dbReference type="SMART" id="SM00385"/>
    </source>
</evidence>
<feature type="domain" description="Cyclin-like" evidence="7">
    <location>
        <begin position="303"/>
        <end position="387"/>
    </location>
</feature>
<dbReference type="Pfam" id="PF00134">
    <property type="entry name" value="Cyclin_N"/>
    <property type="match status" value="1"/>
</dbReference>
<keyword evidence="10" id="KW-1185">Reference proteome</keyword>
<evidence type="ECO:0000313" key="10">
    <source>
        <dbReference type="Proteomes" id="UP000747399"/>
    </source>
</evidence>
<dbReference type="GO" id="GO:0051301">
    <property type="term" value="P:cell division"/>
    <property type="evidence" value="ECO:0007669"/>
    <property type="project" value="UniProtKB-KW"/>
</dbReference>